<dbReference type="PANTHER" id="PTHR42643">
    <property type="entry name" value="IONOTROPIC RECEPTOR 20A-RELATED"/>
    <property type="match status" value="1"/>
</dbReference>
<keyword evidence="11" id="KW-0407">Ion channel</keyword>
<feature type="transmembrane region" description="Helical" evidence="12">
    <location>
        <begin position="12"/>
        <end position="33"/>
    </location>
</feature>
<dbReference type="Proteomes" id="UP001347796">
    <property type="component" value="Unassembled WGS sequence"/>
</dbReference>
<evidence type="ECO:0000259" key="13">
    <source>
        <dbReference type="SMART" id="SM00079"/>
    </source>
</evidence>
<keyword evidence="4 12" id="KW-0812">Transmembrane</keyword>
<evidence type="ECO:0000259" key="14">
    <source>
        <dbReference type="SMART" id="SM00918"/>
    </source>
</evidence>
<organism evidence="15 16">
    <name type="scientific">Patella caerulea</name>
    <name type="common">Rayed Mediterranean limpet</name>
    <dbReference type="NCBI Taxonomy" id="87958"/>
    <lineage>
        <taxon>Eukaryota</taxon>
        <taxon>Metazoa</taxon>
        <taxon>Spiralia</taxon>
        <taxon>Lophotrochozoa</taxon>
        <taxon>Mollusca</taxon>
        <taxon>Gastropoda</taxon>
        <taxon>Patellogastropoda</taxon>
        <taxon>Patelloidea</taxon>
        <taxon>Patellidae</taxon>
        <taxon>Patella</taxon>
    </lineage>
</organism>
<dbReference type="InterPro" id="IPR019594">
    <property type="entry name" value="Glu/Gly-bd"/>
</dbReference>
<dbReference type="Pfam" id="PF00060">
    <property type="entry name" value="Lig_chan"/>
    <property type="match status" value="1"/>
</dbReference>
<feature type="transmembrane region" description="Helical" evidence="12">
    <location>
        <begin position="370"/>
        <end position="388"/>
    </location>
</feature>
<sequence length="661" mass="75402">MFVNFVIERCWTFRQHVCVLIYLAVLSFLIAGVGTRNMDTKSQEALAKESGVWICTYNILDSLRTIIKTLQWSDVNIFYETADEEMVLYSMLYFEKEQLRFRTTIYDVTRLSSSTNGGILMDIYKMNFGEVNMILFLRNSTFELLKIANNFDASSNKTTNYRSGSRWIIMSSSMFKKQLLEFELQNMIVLTCSGCTVGHYTISYGNATSLECLRRDVTFYNDQKHVNCSVNALFPNIKHKYGKHHVLIGTLVSNVLQKHVDINNQTIYSGVTVELSDTLAKYLNFTYTFVQPNNGEYAGKTNDGKWQGLVGMLVRNEVDIVIADLTLTEERSKVIDFILPPFLINTWSIVYKRGIQVESNWVKIFRPFNAYVYIAILATVVVVAILLLLVQTDSTEGNGKYGCSPRNLLISILNNVLFLMSFLAARGDGVSAKKASVRLLVAFLWMFCVVLTGVYMGNLTAALTDTKYKKPFNSLKKLVELPDWKCWIRGYSLTRKLLRNSNDTLLMKIWKGLAEFNKTDPTIFDLDINVRVNKILTEGEQYVYFGDDARYFVLNANNCNLELVDGILSNYQQAIAVPKNSYLKSDLESAMEKLSASGYLTNLNDRVFKDNRPVHCMTKNTKRPLRLEDLLGAILIALIGMITAIFVLFNERCHNYCLPVK</sequence>
<evidence type="ECO:0000256" key="10">
    <source>
        <dbReference type="ARBA" id="ARBA00023286"/>
    </source>
</evidence>
<keyword evidence="16" id="KW-1185">Reference proteome</keyword>
<evidence type="ECO:0000256" key="2">
    <source>
        <dbReference type="ARBA" id="ARBA00022448"/>
    </source>
</evidence>
<proteinExistence type="predicted"/>
<evidence type="ECO:0000256" key="5">
    <source>
        <dbReference type="ARBA" id="ARBA00022989"/>
    </source>
</evidence>
<evidence type="ECO:0000256" key="8">
    <source>
        <dbReference type="ARBA" id="ARBA00023170"/>
    </source>
</evidence>
<dbReference type="SMART" id="SM00918">
    <property type="entry name" value="Lig_chan-Glu_bd"/>
    <property type="match status" value="1"/>
</dbReference>
<dbReference type="EMBL" id="JAZGQO010000006">
    <property type="protein sequence ID" value="KAK6186376.1"/>
    <property type="molecule type" value="Genomic_DNA"/>
</dbReference>
<dbReference type="SMART" id="SM00079">
    <property type="entry name" value="PBPe"/>
    <property type="match status" value="1"/>
</dbReference>
<feature type="domain" description="Ionotropic glutamate receptor C-terminal" evidence="13">
    <location>
        <begin position="245"/>
        <end position="610"/>
    </location>
</feature>
<evidence type="ECO:0000256" key="6">
    <source>
        <dbReference type="ARBA" id="ARBA00023065"/>
    </source>
</evidence>
<accession>A0AAN8JYU3</accession>
<keyword evidence="10" id="KW-1071">Ligand-gated ion channel</keyword>
<evidence type="ECO:0000256" key="3">
    <source>
        <dbReference type="ARBA" id="ARBA00022475"/>
    </source>
</evidence>
<dbReference type="GO" id="GO:0005886">
    <property type="term" value="C:plasma membrane"/>
    <property type="evidence" value="ECO:0007669"/>
    <property type="project" value="UniProtKB-SubCell"/>
</dbReference>
<dbReference type="PANTHER" id="PTHR42643:SF24">
    <property type="entry name" value="IONOTROPIC RECEPTOR 60A"/>
    <property type="match status" value="1"/>
</dbReference>
<keyword evidence="9" id="KW-0325">Glycoprotein</keyword>
<keyword evidence="7 12" id="KW-0472">Membrane</keyword>
<dbReference type="InterPro" id="IPR052192">
    <property type="entry name" value="Insect_Ionotropic_Sensory_Rcpt"/>
</dbReference>
<keyword evidence="3" id="KW-1003">Cell membrane</keyword>
<evidence type="ECO:0000313" key="16">
    <source>
        <dbReference type="Proteomes" id="UP001347796"/>
    </source>
</evidence>
<evidence type="ECO:0000256" key="4">
    <source>
        <dbReference type="ARBA" id="ARBA00022692"/>
    </source>
</evidence>
<dbReference type="Gene3D" id="1.10.287.70">
    <property type="match status" value="1"/>
</dbReference>
<gene>
    <name evidence="15" type="ORF">SNE40_008422</name>
</gene>
<evidence type="ECO:0000313" key="15">
    <source>
        <dbReference type="EMBL" id="KAK6186376.1"/>
    </source>
</evidence>
<evidence type="ECO:0000256" key="1">
    <source>
        <dbReference type="ARBA" id="ARBA00004651"/>
    </source>
</evidence>
<feature type="domain" description="Ionotropic glutamate receptor L-glutamate and glycine-binding" evidence="14">
    <location>
        <begin position="259"/>
        <end position="315"/>
    </location>
</feature>
<protein>
    <submittedName>
        <fullName evidence="15">Uncharacterized protein</fullName>
    </submittedName>
</protein>
<evidence type="ECO:0000256" key="11">
    <source>
        <dbReference type="ARBA" id="ARBA00023303"/>
    </source>
</evidence>
<dbReference type="InterPro" id="IPR001320">
    <property type="entry name" value="Iontro_rcpt_C"/>
</dbReference>
<comment type="caution">
    <text evidence="15">The sequence shown here is derived from an EMBL/GenBank/DDBJ whole genome shotgun (WGS) entry which is preliminary data.</text>
</comment>
<reference evidence="15 16" key="1">
    <citation type="submission" date="2024-01" db="EMBL/GenBank/DDBJ databases">
        <title>The genome of the rayed Mediterranean limpet Patella caerulea (Linnaeus, 1758).</title>
        <authorList>
            <person name="Anh-Thu Weber A."/>
            <person name="Halstead-Nussloch G."/>
        </authorList>
    </citation>
    <scope>NUCLEOTIDE SEQUENCE [LARGE SCALE GENOMIC DNA]</scope>
    <source>
        <strain evidence="15">AATW-2023a</strain>
        <tissue evidence="15">Whole specimen</tissue>
    </source>
</reference>
<evidence type="ECO:0000256" key="12">
    <source>
        <dbReference type="SAM" id="Phobius"/>
    </source>
</evidence>
<keyword evidence="2" id="KW-0813">Transport</keyword>
<keyword evidence="6" id="KW-0406">Ion transport</keyword>
<evidence type="ECO:0000256" key="9">
    <source>
        <dbReference type="ARBA" id="ARBA00023180"/>
    </source>
</evidence>
<keyword evidence="8" id="KW-0675">Receptor</keyword>
<evidence type="ECO:0000256" key="7">
    <source>
        <dbReference type="ARBA" id="ARBA00023136"/>
    </source>
</evidence>
<dbReference type="SUPFAM" id="SSF53850">
    <property type="entry name" value="Periplasmic binding protein-like II"/>
    <property type="match status" value="1"/>
</dbReference>
<feature type="transmembrane region" description="Helical" evidence="12">
    <location>
        <begin position="408"/>
        <end position="425"/>
    </location>
</feature>
<name>A0AAN8JYU3_PATCE</name>
<dbReference type="GO" id="GO:0015276">
    <property type="term" value="F:ligand-gated monoatomic ion channel activity"/>
    <property type="evidence" value="ECO:0007669"/>
    <property type="project" value="InterPro"/>
</dbReference>
<feature type="transmembrane region" description="Helical" evidence="12">
    <location>
        <begin position="630"/>
        <end position="649"/>
    </location>
</feature>
<dbReference type="Pfam" id="PF10613">
    <property type="entry name" value="Lig_chan-Glu_bd"/>
    <property type="match status" value="1"/>
</dbReference>
<comment type="subcellular location">
    <subcellularLocation>
        <location evidence="1">Cell membrane</location>
        <topology evidence="1">Multi-pass membrane protein</topology>
    </subcellularLocation>
</comment>
<keyword evidence="5 12" id="KW-1133">Transmembrane helix</keyword>
<dbReference type="Gene3D" id="3.40.190.10">
    <property type="entry name" value="Periplasmic binding protein-like II"/>
    <property type="match status" value="1"/>
</dbReference>
<dbReference type="GO" id="GO:0050906">
    <property type="term" value="P:detection of stimulus involved in sensory perception"/>
    <property type="evidence" value="ECO:0007669"/>
    <property type="project" value="UniProtKB-ARBA"/>
</dbReference>
<dbReference type="AlphaFoldDB" id="A0AAN8JYU3"/>
<feature type="transmembrane region" description="Helical" evidence="12">
    <location>
        <begin position="437"/>
        <end position="457"/>
    </location>
</feature>